<feature type="transmembrane region" description="Helical" evidence="2">
    <location>
        <begin position="40"/>
        <end position="61"/>
    </location>
</feature>
<comment type="caution">
    <text evidence="4">The sequence shown here is derived from an EMBL/GenBank/DDBJ whole genome shotgun (WGS) entry which is preliminary data.</text>
</comment>
<dbReference type="Gene3D" id="3.30.40.10">
    <property type="entry name" value="Zinc/RING finger domain, C3HC4 (zinc finger)"/>
    <property type="match status" value="1"/>
</dbReference>
<reference evidence="4 5" key="1">
    <citation type="journal article" date="2022" name="Cell">
        <title>Repeat-based holocentromeres influence genome architecture and karyotype evolution.</title>
        <authorList>
            <person name="Hofstatter P.G."/>
            <person name="Thangavel G."/>
            <person name="Lux T."/>
            <person name="Neumann P."/>
            <person name="Vondrak T."/>
            <person name="Novak P."/>
            <person name="Zhang M."/>
            <person name="Costa L."/>
            <person name="Castellani M."/>
            <person name="Scott A."/>
            <person name="Toegelov H."/>
            <person name="Fuchs J."/>
            <person name="Mata-Sucre Y."/>
            <person name="Dias Y."/>
            <person name="Vanzela A.L.L."/>
            <person name="Huettel B."/>
            <person name="Almeida C.C.S."/>
            <person name="Simkova H."/>
            <person name="Souza G."/>
            <person name="Pedrosa-Harand A."/>
            <person name="Macas J."/>
            <person name="Mayer K.F.X."/>
            <person name="Houben A."/>
            <person name="Marques A."/>
        </authorList>
    </citation>
    <scope>NUCLEOTIDE SEQUENCE [LARGE SCALE GENOMIC DNA]</scope>
    <source>
        <strain evidence="4">RhyTen1mFocal</strain>
    </source>
</reference>
<dbReference type="GO" id="GO:0008270">
    <property type="term" value="F:zinc ion binding"/>
    <property type="evidence" value="ECO:0007669"/>
    <property type="project" value="UniProtKB-KW"/>
</dbReference>
<keyword evidence="2" id="KW-1133">Transmembrane helix</keyword>
<dbReference type="InterPro" id="IPR013083">
    <property type="entry name" value="Znf_RING/FYVE/PHD"/>
</dbReference>
<keyword evidence="5" id="KW-1185">Reference proteome</keyword>
<dbReference type="InterPro" id="IPR001841">
    <property type="entry name" value="Znf_RING"/>
</dbReference>
<dbReference type="Proteomes" id="UP001210211">
    <property type="component" value="Unassembled WGS sequence"/>
</dbReference>
<keyword evidence="1" id="KW-0862">Zinc</keyword>
<protein>
    <recommendedName>
        <fullName evidence="3">RING-type domain-containing protein</fullName>
    </recommendedName>
</protein>
<keyword evidence="1" id="KW-0863">Zinc-finger</keyword>
<organism evidence="4 5">
    <name type="scientific">Rhynchospora tenuis</name>
    <dbReference type="NCBI Taxonomy" id="198213"/>
    <lineage>
        <taxon>Eukaryota</taxon>
        <taxon>Viridiplantae</taxon>
        <taxon>Streptophyta</taxon>
        <taxon>Embryophyta</taxon>
        <taxon>Tracheophyta</taxon>
        <taxon>Spermatophyta</taxon>
        <taxon>Magnoliopsida</taxon>
        <taxon>Liliopsida</taxon>
        <taxon>Poales</taxon>
        <taxon>Cyperaceae</taxon>
        <taxon>Cyperoideae</taxon>
        <taxon>Rhynchosporeae</taxon>
        <taxon>Rhynchospora</taxon>
    </lineage>
</organism>
<keyword evidence="2" id="KW-0472">Membrane</keyword>
<gene>
    <name evidence="4" type="ORF">LUZ61_020328</name>
</gene>
<sequence length="166" mass="18603">MCLLASCMCLFCSAPTDTPPSGLYLESPQRAYHIPDYVIVLGAIGIWGVVLIAYFFILWVCRKIRHNRAGQNIGLELQIAPPLPVPTIPIPPTHGLELTAIEALPVIQYPPPPRGPDDELDSRCSICWEDMIEIRVLPCRHYFHPTCIQSFRLISYCIPHAPCVAR</sequence>
<dbReference type="AlphaFoldDB" id="A0AAD5ZCV5"/>
<dbReference type="EMBL" id="JAMRDG010000002">
    <property type="protein sequence ID" value="KAJ3691164.1"/>
    <property type="molecule type" value="Genomic_DNA"/>
</dbReference>
<evidence type="ECO:0000313" key="5">
    <source>
        <dbReference type="Proteomes" id="UP001210211"/>
    </source>
</evidence>
<evidence type="ECO:0000313" key="4">
    <source>
        <dbReference type="EMBL" id="KAJ3691164.1"/>
    </source>
</evidence>
<evidence type="ECO:0000256" key="1">
    <source>
        <dbReference type="PROSITE-ProRule" id="PRU00175"/>
    </source>
</evidence>
<evidence type="ECO:0000256" key="2">
    <source>
        <dbReference type="SAM" id="Phobius"/>
    </source>
</evidence>
<dbReference type="PROSITE" id="PS50089">
    <property type="entry name" value="ZF_RING_2"/>
    <property type="match status" value="1"/>
</dbReference>
<evidence type="ECO:0000259" key="3">
    <source>
        <dbReference type="PROSITE" id="PS50089"/>
    </source>
</evidence>
<name>A0AAD5ZCV5_9POAL</name>
<keyword evidence="2" id="KW-0812">Transmembrane</keyword>
<keyword evidence="1" id="KW-0479">Metal-binding</keyword>
<feature type="domain" description="RING-type" evidence="3">
    <location>
        <begin position="124"/>
        <end position="157"/>
    </location>
</feature>
<proteinExistence type="predicted"/>
<accession>A0AAD5ZCV5</accession>
<dbReference type="SUPFAM" id="SSF57850">
    <property type="entry name" value="RING/U-box"/>
    <property type="match status" value="1"/>
</dbReference>